<feature type="region of interest" description="Disordered" evidence="3">
    <location>
        <begin position="138"/>
        <end position="166"/>
    </location>
</feature>
<dbReference type="InterPro" id="IPR036291">
    <property type="entry name" value="NAD(P)-bd_dom_sf"/>
</dbReference>
<dbReference type="OrthoDB" id="9778052at2"/>
<organism evidence="5 6">
    <name type="scientific">Hasllibacter halocynthiae</name>
    <dbReference type="NCBI Taxonomy" id="595589"/>
    <lineage>
        <taxon>Bacteria</taxon>
        <taxon>Pseudomonadati</taxon>
        <taxon>Pseudomonadota</taxon>
        <taxon>Alphaproteobacteria</taxon>
        <taxon>Rhodobacterales</taxon>
        <taxon>Roseobacteraceae</taxon>
        <taxon>Hasllibacter</taxon>
    </lineage>
</organism>
<evidence type="ECO:0000256" key="2">
    <source>
        <dbReference type="ARBA" id="ARBA00023445"/>
    </source>
</evidence>
<feature type="domain" description="NAD-dependent epimerase/dehydratase" evidence="4">
    <location>
        <begin position="13"/>
        <end position="256"/>
    </location>
</feature>
<dbReference type="PANTHER" id="PTHR10366:SF564">
    <property type="entry name" value="STEROL-4-ALPHA-CARBOXYLATE 3-DEHYDROGENASE, DECARBOXYLATING"/>
    <property type="match status" value="1"/>
</dbReference>
<protein>
    <submittedName>
        <fullName evidence="5">Dihydroflavonol-4-reductase</fullName>
    </submittedName>
</protein>
<dbReference type="EMBL" id="PVTT01000002">
    <property type="protein sequence ID" value="PRY93435.1"/>
    <property type="molecule type" value="Genomic_DNA"/>
</dbReference>
<evidence type="ECO:0000256" key="3">
    <source>
        <dbReference type="SAM" id="MobiDB-lite"/>
    </source>
</evidence>
<dbReference type="AlphaFoldDB" id="A0A2T0X3F5"/>
<accession>A0A2T0X3F5</accession>
<dbReference type="Gene3D" id="3.40.50.720">
    <property type="entry name" value="NAD(P)-binding Rossmann-like Domain"/>
    <property type="match status" value="1"/>
</dbReference>
<proteinExistence type="inferred from homology"/>
<sequence>MARTDAAWLPDLILLTGITGFLAHRIALDLLNAGHAVRGSLRSMDRAGTVRDALRPHLDDPDCLERLEFVLLDLSRDDGWTEAAKGCEAILHTASPFPLEQRPKDPQAVIGPAVGGTVRALRAAKAAGARRVVLTSSTAAVANGPDPGGGRPRDERDWSTEGHPGANAYVLSKTRAERAAWNEARRADLDLTVINPGFVLGPLLADEGGTSVAVAERLLKGRDPMLPDLTFEAVDVRDVSRAHLAALAGPSTVGRRYVCQSGPLSFVEMARIAREEAPGRRIPSRQAPNWLVRLLARFDPALKGIVPTLGRRQAVSSDRARAELGIDFIPPQEAARATFRALLALGR</sequence>
<dbReference type="PANTHER" id="PTHR10366">
    <property type="entry name" value="NAD DEPENDENT EPIMERASE/DEHYDRATASE"/>
    <property type="match status" value="1"/>
</dbReference>
<evidence type="ECO:0000256" key="1">
    <source>
        <dbReference type="ARBA" id="ARBA00023002"/>
    </source>
</evidence>
<comment type="similarity">
    <text evidence="2">Belongs to the NAD(P)-dependent epimerase/dehydratase family. Dihydroflavonol-4-reductase subfamily.</text>
</comment>
<dbReference type="InterPro" id="IPR001509">
    <property type="entry name" value="Epimerase_deHydtase"/>
</dbReference>
<name>A0A2T0X3F5_9RHOB</name>
<reference evidence="5 6" key="1">
    <citation type="submission" date="2018-03" db="EMBL/GenBank/DDBJ databases">
        <title>Genomic Encyclopedia of Archaeal and Bacterial Type Strains, Phase II (KMG-II): from individual species to whole genera.</title>
        <authorList>
            <person name="Goeker M."/>
        </authorList>
    </citation>
    <scope>NUCLEOTIDE SEQUENCE [LARGE SCALE GENOMIC DNA]</scope>
    <source>
        <strain evidence="5 6">DSM 29318</strain>
    </source>
</reference>
<evidence type="ECO:0000313" key="5">
    <source>
        <dbReference type="EMBL" id="PRY93435.1"/>
    </source>
</evidence>
<comment type="caution">
    <text evidence="5">The sequence shown here is derived from an EMBL/GenBank/DDBJ whole genome shotgun (WGS) entry which is preliminary data.</text>
</comment>
<dbReference type="SUPFAM" id="SSF51735">
    <property type="entry name" value="NAD(P)-binding Rossmann-fold domains"/>
    <property type="match status" value="1"/>
</dbReference>
<keyword evidence="6" id="KW-1185">Reference proteome</keyword>
<feature type="compositionally biased region" description="Basic and acidic residues" evidence="3">
    <location>
        <begin position="151"/>
        <end position="160"/>
    </location>
</feature>
<keyword evidence="1" id="KW-0560">Oxidoreductase</keyword>
<dbReference type="InterPro" id="IPR050425">
    <property type="entry name" value="NAD(P)_dehydrat-like"/>
</dbReference>
<dbReference type="RefSeq" id="WP_106161029.1">
    <property type="nucleotide sequence ID" value="NZ_PVTT01000002.1"/>
</dbReference>
<evidence type="ECO:0000313" key="6">
    <source>
        <dbReference type="Proteomes" id="UP000238801"/>
    </source>
</evidence>
<dbReference type="Pfam" id="PF01370">
    <property type="entry name" value="Epimerase"/>
    <property type="match status" value="1"/>
</dbReference>
<gene>
    <name evidence="5" type="ORF">BCF33_2303</name>
</gene>
<dbReference type="Proteomes" id="UP000238801">
    <property type="component" value="Unassembled WGS sequence"/>
</dbReference>
<evidence type="ECO:0000259" key="4">
    <source>
        <dbReference type="Pfam" id="PF01370"/>
    </source>
</evidence>
<dbReference type="GO" id="GO:0016616">
    <property type="term" value="F:oxidoreductase activity, acting on the CH-OH group of donors, NAD or NADP as acceptor"/>
    <property type="evidence" value="ECO:0007669"/>
    <property type="project" value="TreeGrafter"/>
</dbReference>